<dbReference type="AlphaFoldDB" id="A0A066RSH1"/>
<organism evidence="5 6">
    <name type="scientific">Photobacterium galatheae</name>
    <dbReference type="NCBI Taxonomy" id="1654360"/>
    <lineage>
        <taxon>Bacteria</taxon>
        <taxon>Pseudomonadati</taxon>
        <taxon>Pseudomonadota</taxon>
        <taxon>Gammaproteobacteria</taxon>
        <taxon>Vibrionales</taxon>
        <taxon>Vibrionaceae</taxon>
        <taxon>Photobacterium</taxon>
    </lineage>
</organism>
<comment type="caution">
    <text evidence="5">The sequence shown here is derived from an EMBL/GenBank/DDBJ whole genome shotgun (WGS) entry which is preliminary data.</text>
</comment>
<evidence type="ECO:0000313" key="6">
    <source>
        <dbReference type="Proteomes" id="UP000027192"/>
    </source>
</evidence>
<protein>
    <recommendedName>
        <fullName evidence="4">HTH araC/xylS-type domain-containing protein</fullName>
    </recommendedName>
</protein>
<name>A0A066RSH1_9GAMM</name>
<dbReference type="PANTHER" id="PTHR40055:SF1">
    <property type="entry name" value="TRANSCRIPTIONAL REGULATOR YGIV-RELATED"/>
    <property type="match status" value="1"/>
</dbReference>
<dbReference type="InterPro" id="IPR050908">
    <property type="entry name" value="SmbC-like"/>
</dbReference>
<gene>
    <name evidence="5" type="ORF">EA58_00625</name>
</gene>
<keyword evidence="6" id="KW-1185">Reference proteome</keyword>
<evidence type="ECO:0000313" key="5">
    <source>
        <dbReference type="EMBL" id="KDM93405.1"/>
    </source>
</evidence>
<evidence type="ECO:0000256" key="3">
    <source>
        <dbReference type="ARBA" id="ARBA00023163"/>
    </source>
</evidence>
<dbReference type="EMBL" id="JMIB01000002">
    <property type="protein sequence ID" value="KDM93405.1"/>
    <property type="molecule type" value="Genomic_DNA"/>
</dbReference>
<evidence type="ECO:0000259" key="4">
    <source>
        <dbReference type="PROSITE" id="PS01124"/>
    </source>
</evidence>
<dbReference type="InterPro" id="IPR018062">
    <property type="entry name" value="HTH_AraC-typ_CS"/>
</dbReference>
<dbReference type="InterPro" id="IPR020449">
    <property type="entry name" value="Tscrpt_reg_AraC-type_HTH"/>
</dbReference>
<dbReference type="Gene3D" id="1.10.10.60">
    <property type="entry name" value="Homeodomain-like"/>
    <property type="match status" value="2"/>
</dbReference>
<dbReference type="InterPro" id="IPR009057">
    <property type="entry name" value="Homeodomain-like_sf"/>
</dbReference>
<dbReference type="SUPFAM" id="SSF55136">
    <property type="entry name" value="Probable bacterial effector-binding domain"/>
    <property type="match status" value="1"/>
</dbReference>
<dbReference type="SUPFAM" id="SSF46689">
    <property type="entry name" value="Homeodomain-like"/>
    <property type="match status" value="2"/>
</dbReference>
<dbReference type="Proteomes" id="UP000027192">
    <property type="component" value="Unassembled WGS sequence"/>
</dbReference>
<sequence length="288" mass="32841">MTDYQDVLNRVLDAIDCNLEQSLTVAQLSKVACLSPFHFHRLFSSMLGMPVNVYIRQRRLKQAAYQLLYRQDHCVTDIAFAAGYQNAESFSRAFRQVFGVSPTAFRVNPNWEHWQSLHQSLSMVRKKNMSELSPQVEMVELPEIQLAVLEHKGDPVTLGASIQRFIAWRKSVGLRPDISRTFNLLYDDPESTSPDEYRFDLAVEVKQSMTDDAAGIVSKTIPAGRYARVRHIGSDDGLVCVVQALYGRWFPESGESLADFPLFFERVRFFPDVAEHEAVTDIYLPLKS</sequence>
<keyword evidence="2" id="KW-0238">DNA-binding</keyword>
<evidence type="ECO:0000256" key="1">
    <source>
        <dbReference type="ARBA" id="ARBA00023015"/>
    </source>
</evidence>
<dbReference type="SMART" id="SM00342">
    <property type="entry name" value="HTH_ARAC"/>
    <property type="match status" value="1"/>
</dbReference>
<dbReference type="PROSITE" id="PS01124">
    <property type="entry name" value="HTH_ARAC_FAMILY_2"/>
    <property type="match status" value="1"/>
</dbReference>
<reference evidence="5 6" key="1">
    <citation type="submission" date="2014-04" db="EMBL/GenBank/DDBJ databases">
        <title>Draft genome sequence of Photobacterium halotolerans S2753: a solonamide, ngercheumicin and holomycin producer.</title>
        <authorList>
            <person name="Machado H.R."/>
            <person name="Gram L."/>
        </authorList>
    </citation>
    <scope>NUCLEOTIDE SEQUENCE [LARGE SCALE GENOMIC DNA]</scope>
    <source>
        <strain evidence="5 6">S2753</strain>
    </source>
</reference>
<keyword evidence="1" id="KW-0805">Transcription regulation</keyword>
<accession>A0A066RSH1</accession>
<dbReference type="STRING" id="1654360.EA58_00625"/>
<dbReference type="Pfam" id="PF12833">
    <property type="entry name" value="HTH_18"/>
    <property type="match status" value="1"/>
</dbReference>
<dbReference type="Gene3D" id="3.20.80.10">
    <property type="entry name" value="Regulatory factor, effector binding domain"/>
    <property type="match status" value="1"/>
</dbReference>
<dbReference type="PRINTS" id="PR00032">
    <property type="entry name" value="HTHARAC"/>
</dbReference>
<dbReference type="GO" id="GO:0003700">
    <property type="term" value="F:DNA-binding transcription factor activity"/>
    <property type="evidence" value="ECO:0007669"/>
    <property type="project" value="InterPro"/>
</dbReference>
<dbReference type="InterPro" id="IPR029442">
    <property type="entry name" value="GyrI-like"/>
</dbReference>
<dbReference type="RefSeq" id="WP_036747685.1">
    <property type="nucleotide sequence ID" value="NZ_JAGSGC010000001.1"/>
</dbReference>
<proteinExistence type="predicted"/>
<keyword evidence="3" id="KW-0804">Transcription</keyword>
<dbReference type="InterPro" id="IPR010499">
    <property type="entry name" value="AraC_E-bd"/>
</dbReference>
<dbReference type="SMART" id="SM00871">
    <property type="entry name" value="AraC_E_bind"/>
    <property type="match status" value="1"/>
</dbReference>
<dbReference type="Pfam" id="PF06445">
    <property type="entry name" value="GyrI-like"/>
    <property type="match status" value="1"/>
</dbReference>
<dbReference type="InterPro" id="IPR011256">
    <property type="entry name" value="Reg_factor_effector_dom_sf"/>
</dbReference>
<dbReference type="InterPro" id="IPR018060">
    <property type="entry name" value="HTH_AraC"/>
</dbReference>
<feature type="domain" description="HTH araC/xylS-type" evidence="4">
    <location>
        <begin position="9"/>
        <end position="108"/>
    </location>
</feature>
<dbReference type="PROSITE" id="PS00041">
    <property type="entry name" value="HTH_ARAC_FAMILY_1"/>
    <property type="match status" value="1"/>
</dbReference>
<dbReference type="OrthoDB" id="282744at2"/>
<dbReference type="GO" id="GO:0043565">
    <property type="term" value="F:sequence-specific DNA binding"/>
    <property type="evidence" value="ECO:0007669"/>
    <property type="project" value="InterPro"/>
</dbReference>
<dbReference type="PANTHER" id="PTHR40055">
    <property type="entry name" value="TRANSCRIPTIONAL REGULATOR YGIV-RELATED"/>
    <property type="match status" value="1"/>
</dbReference>
<evidence type="ECO:0000256" key="2">
    <source>
        <dbReference type="ARBA" id="ARBA00023125"/>
    </source>
</evidence>